<sequence>MKENKELRELSMDEVDAVSGGGLIGDLLGTVGQIVTPLPIVGPILGGILGNIGGKFPL</sequence>
<evidence type="ECO:0008006" key="3">
    <source>
        <dbReference type="Google" id="ProtNLM"/>
    </source>
</evidence>
<accession>A0A085GFR8</accession>
<gene>
    <name evidence="1" type="ORF">GEAM_1461</name>
</gene>
<dbReference type="Proteomes" id="UP000028640">
    <property type="component" value="Unassembled WGS sequence"/>
</dbReference>
<keyword evidence="2" id="KW-1185">Reference proteome</keyword>
<dbReference type="STRING" id="910964.GEAM_1461"/>
<evidence type="ECO:0000313" key="1">
    <source>
        <dbReference type="EMBL" id="KFC82563.1"/>
    </source>
</evidence>
<dbReference type="EMBL" id="JMPJ01000040">
    <property type="protein sequence ID" value="KFC82563.1"/>
    <property type="molecule type" value="Genomic_DNA"/>
</dbReference>
<organism evidence="1 2">
    <name type="scientific">Ewingella americana (strain ATCC 33852 / DSM 4580 / CCUG 14506 / JCM 5911 / LMG 7869 / NCTC 12157 / CDC 1468-78)</name>
    <dbReference type="NCBI Taxonomy" id="910964"/>
    <lineage>
        <taxon>Bacteria</taxon>
        <taxon>Pseudomonadati</taxon>
        <taxon>Pseudomonadota</taxon>
        <taxon>Gammaproteobacteria</taxon>
        <taxon>Enterobacterales</taxon>
        <taxon>Yersiniaceae</taxon>
        <taxon>Ewingella</taxon>
    </lineage>
</organism>
<reference evidence="1 2" key="1">
    <citation type="submission" date="2014-05" db="EMBL/GenBank/DDBJ databases">
        <title>ATOL: Assembling a taxonomically balanced genome-scale reconstruction of the evolutionary history of the Enterobacteriaceae.</title>
        <authorList>
            <person name="Plunkett G.III."/>
            <person name="Neeno-Eckwall E.C."/>
            <person name="Glasner J.D."/>
            <person name="Perna N.T."/>
        </authorList>
    </citation>
    <scope>NUCLEOTIDE SEQUENCE [LARGE SCALE GENOMIC DNA]</scope>
    <source>
        <strain evidence="1 2">ATCC 33852</strain>
    </source>
</reference>
<name>A0A085GFR8_EWIA3</name>
<dbReference type="RefSeq" id="WP_167333525.1">
    <property type="nucleotide sequence ID" value="NZ_JMPJ01000040.1"/>
</dbReference>
<protein>
    <recommendedName>
        <fullName evidence="3">Bacteriocin</fullName>
    </recommendedName>
</protein>
<dbReference type="GeneID" id="78383322"/>
<proteinExistence type="predicted"/>
<comment type="caution">
    <text evidence="1">The sequence shown here is derived from an EMBL/GenBank/DDBJ whole genome shotgun (WGS) entry which is preliminary data.</text>
</comment>
<evidence type="ECO:0000313" key="2">
    <source>
        <dbReference type="Proteomes" id="UP000028640"/>
    </source>
</evidence>
<dbReference type="AlphaFoldDB" id="A0A085GFR8"/>